<dbReference type="Proteomes" id="UP000002357">
    <property type="component" value="Chromosome"/>
</dbReference>
<feature type="region of interest" description="Disordered" evidence="1">
    <location>
        <begin position="1"/>
        <end position="35"/>
    </location>
</feature>
<feature type="compositionally biased region" description="Low complexity" evidence="1">
    <location>
        <begin position="15"/>
        <end position="35"/>
    </location>
</feature>
<sequence length="35" mass="3481">MSAPALPARAGGPVRSRPGPAAESPRPAARRTLSA</sequence>
<accession>E2PX33</accession>
<organism evidence="2 3">
    <name type="scientific">Streptomyces clavuligerus</name>
    <dbReference type="NCBI Taxonomy" id="1901"/>
    <lineage>
        <taxon>Bacteria</taxon>
        <taxon>Bacillati</taxon>
        <taxon>Actinomycetota</taxon>
        <taxon>Actinomycetes</taxon>
        <taxon>Kitasatosporales</taxon>
        <taxon>Streptomycetaceae</taxon>
        <taxon>Streptomyces</taxon>
    </lineage>
</organism>
<dbReference type="AlphaFoldDB" id="E2PX33"/>
<reference evidence="2 3" key="1">
    <citation type="journal article" date="2010" name="Genome Biol. Evol.">
        <title>The sequence of a 1.8-mb bacterial linear plasmid reveals a rich evolutionary reservoir of secondary metabolic pathways.</title>
        <authorList>
            <person name="Medema M.H."/>
            <person name="Trefzer A."/>
            <person name="Kovalchuk A."/>
            <person name="van den Berg M."/>
            <person name="Mueller U."/>
            <person name="Heijne W."/>
            <person name="Wu L."/>
            <person name="Alam M.T."/>
            <person name="Ronning C.M."/>
            <person name="Nierman W.C."/>
            <person name="Bovenberg R.A.L."/>
            <person name="Breitling R."/>
            <person name="Takano E."/>
        </authorList>
    </citation>
    <scope>NUCLEOTIDE SEQUENCE [LARGE SCALE GENOMIC DNA]</scope>
    <source>
        <strain evidence="3">ATCC 27064 / DSM 738 / JCM 4710 / NBRC 13307 / NCIMB 12785 / NRRL 3585 / VKM Ac-602</strain>
    </source>
</reference>
<proteinExistence type="predicted"/>
<gene>
    <name evidence="2" type="ORF">SCLAV_5037</name>
</gene>
<evidence type="ECO:0000313" key="2">
    <source>
        <dbReference type="EMBL" id="EFG10110.1"/>
    </source>
</evidence>
<keyword evidence="3" id="KW-1185">Reference proteome</keyword>
<name>E2PX33_STRCL</name>
<evidence type="ECO:0000313" key="3">
    <source>
        <dbReference type="Proteomes" id="UP000002357"/>
    </source>
</evidence>
<evidence type="ECO:0000256" key="1">
    <source>
        <dbReference type="SAM" id="MobiDB-lite"/>
    </source>
</evidence>
<protein>
    <submittedName>
        <fullName evidence="2">Uncharacterized protein</fullName>
    </submittedName>
</protein>
<dbReference type="EMBL" id="CM000913">
    <property type="protein sequence ID" value="EFG10110.1"/>
    <property type="molecule type" value="Genomic_DNA"/>
</dbReference>